<dbReference type="RefSeq" id="WP_178064980.1">
    <property type="nucleotide sequence ID" value="NZ_CBDRIN010000011.1"/>
</dbReference>
<dbReference type="KEGG" id="mcab:HXZ27_16405"/>
<dbReference type="Proteomes" id="UP000509335">
    <property type="component" value="Chromosome"/>
</dbReference>
<evidence type="ECO:0000313" key="2">
    <source>
        <dbReference type="Proteomes" id="UP000509335"/>
    </source>
</evidence>
<name>A0A7H8XL92_9ACTN</name>
<organism evidence="1 2">
    <name type="scientific">Micromonospora carbonacea</name>
    <dbReference type="NCBI Taxonomy" id="47853"/>
    <lineage>
        <taxon>Bacteria</taxon>
        <taxon>Bacillati</taxon>
        <taxon>Actinomycetota</taxon>
        <taxon>Actinomycetes</taxon>
        <taxon>Micromonosporales</taxon>
        <taxon>Micromonosporaceae</taxon>
        <taxon>Micromonospora</taxon>
    </lineage>
</organism>
<dbReference type="AlphaFoldDB" id="A0A7H8XL92"/>
<gene>
    <name evidence="1" type="ORF">HXZ27_16405</name>
</gene>
<proteinExistence type="predicted"/>
<evidence type="ECO:0000313" key="1">
    <source>
        <dbReference type="EMBL" id="QLD25594.1"/>
    </source>
</evidence>
<accession>A0A7H8XL92</accession>
<reference evidence="1 2" key="1">
    <citation type="submission" date="2020-07" db="EMBL/GenBank/DDBJ databases">
        <title>A bifunctional nitrone conjugated secondary metabolite targeting the ribosome.</title>
        <authorList>
            <person name="Limbrick E.M."/>
            <person name="Graf M."/>
            <person name="Derewacz D.K."/>
            <person name="Nguyen F."/>
            <person name="Spraggins J.M."/>
            <person name="Wieland M."/>
            <person name="Ynigez-Gutierrez A.E."/>
            <person name="Reisman B.J."/>
            <person name="Zinshteyn B."/>
            <person name="McCulloch K."/>
            <person name="Iverson T.M."/>
            <person name="Green R."/>
            <person name="Wilson D.N."/>
            <person name="Bachmann B.O."/>
        </authorList>
    </citation>
    <scope>NUCLEOTIDE SEQUENCE [LARGE SCALE GENOMIC DNA]</scope>
    <source>
        <strain evidence="2">aurantiaca</strain>
    </source>
</reference>
<evidence type="ECO:0008006" key="3">
    <source>
        <dbReference type="Google" id="ProtNLM"/>
    </source>
</evidence>
<protein>
    <recommendedName>
        <fullName evidence="3">Ig-like domain-containing protein</fullName>
    </recommendedName>
</protein>
<sequence>MSLITTVAAGLAATALGGATLGAPAATTTLAVDGHCKAQFGIGQWRDFGCTASATGGAGDYRYTWQPLTPFTGLYADQGPASSGYCSAYADVIVRVTVASGAETASADIRFPCF</sequence>
<dbReference type="EMBL" id="CP058322">
    <property type="protein sequence ID" value="QLD25594.1"/>
    <property type="molecule type" value="Genomic_DNA"/>
</dbReference>
<dbReference type="GeneID" id="301312252"/>